<evidence type="ECO:0000313" key="1">
    <source>
        <dbReference type="EMBL" id="OIO31625.1"/>
    </source>
</evidence>
<sequence>MTGGVQERYFPGKILFFARNSTVFPQSHIHLPFVLIKDYTENSFIKTGTRKRKEEVMDTHEIFAKFGGMLVDSWGCLRLLYDLEFESVYPSADRIISVKVGELDNFSHYVWDLRGNYPKHTFFFEYVRELIIHRSFEGIEMCLHVHNGNTIDPKHLTELGMIADAIVAKTAWCRV</sequence>
<proteinExistence type="predicted"/>
<dbReference type="EMBL" id="MNVO01000060">
    <property type="protein sequence ID" value="OIO31625.1"/>
    <property type="molecule type" value="Genomic_DNA"/>
</dbReference>
<comment type="caution">
    <text evidence="1">The sequence shown here is derived from an EMBL/GenBank/DDBJ whole genome shotgun (WGS) entry which is preliminary data.</text>
</comment>
<organism evidence="1 2">
    <name type="scientific">Candidatus Nomurabacteria bacterium CG1_02_47_685</name>
    <dbReference type="NCBI Taxonomy" id="1805282"/>
    <lineage>
        <taxon>Bacteria</taxon>
        <taxon>Candidatus Nomuraibacteriota</taxon>
    </lineage>
</organism>
<dbReference type="STRING" id="1805282.AUJ44_04235"/>
<protein>
    <submittedName>
        <fullName evidence="1">Uncharacterized protein</fullName>
    </submittedName>
</protein>
<dbReference type="AlphaFoldDB" id="A0A1J4V8M5"/>
<evidence type="ECO:0000313" key="2">
    <source>
        <dbReference type="Proteomes" id="UP000183206"/>
    </source>
</evidence>
<gene>
    <name evidence="1" type="ORF">AUJ44_04235</name>
</gene>
<reference evidence="1 2" key="1">
    <citation type="journal article" date="2016" name="Environ. Microbiol.">
        <title>Genomic resolution of a cold subsurface aquifer community provides metabolic insights for novel microbes adapted to high CO concentrations.</title>
        <authorList>
            <person name="Probst A.J."/>
            <person name="Castelle C.J."/>
            <person name="Singh A."/>
            <person name="Brown C.T."/>
            <person name="Anantharaman K."/>
            <person name="Sharon I."/>
            <person name="Hug L.A."/>
            <person name="Burstein D."/>
            <person name="Emerson J.B."/>
            <person name="Thomas B.C."/>
            <person name="Banfield J.F."/>
        </authorList>
    </citation>
    <scope>NUCLEOTIDE SEQUENCE [LARGE SCALE GENOMIC DNA]</scope>
    <source>
        <strain evidence="1">CG1_02_47_685</strain>
    </source>
</reference>
<name>A0A1J4V8M5_9BACT</name>
<accession>A0A1J4V8M5</accession>
<dbReference type="Proteomes" id="UP000183206">
    <property type="component" value="Unassembled WGS sequence"/>
</dbReference>